<evidence type="ECO:0000259" key="5">
    <source>
        <dbReference type="Pfam" id="PF13649"/>
    </source>
</evidence>
<dbReference type="InterPro" id="IPR029063">
    <property type="entry name" value="SAM-dependent_MTases_sf"/>
</dbReference>
<evidence type="ECO:0000313" key="6">
    <source>
        <dbReference type="EMBL" id="GLJ74890.1"/>
    </source>
</evidence>
<comment type="caution">
    <text evidence="6">The sequence shown here is derived from an EMBL/GenBank/DDBJ whole genome shotgun (WGS) entry which is preliminary data.</text>
</comment>
<evidence type="ECO:0000256" key="2">
    <source>
        <dbReference type="ARBA" id="ARBA00022679"/>
    </source>
</evidence>
<dbReference type="Pfam" id="PF02585">
    <property type="entry name" value="PIG-L"/>
    <property type="match status" value="1"/>
</dbReference>
<dbReference type="AlphaFoldDB" id="A0A9W6H788"/>
<dbReference type="SUPFAM" id="SSF53335">
    <property type="entry name" value="S-adenosyl-L-methionine-dependent methyltransferases"/>
    <property type="match status" value="1"/>
</dbReference>
<organism evidence="6 7">
    <name type="scientific">Leifsonia poae</name>
    <dbReference type="NCBI Taxonomy" id="110933"/>
    <lineage>
        <taxon>Bacteria</taxon>
        <taxon>Bacillati</taxon>
        <taxon>Actinomycetota</taxon>
        <taxon>Actinomycetes</taxon>
        <taxon>Micrococcales</taxon>
        <taxon>Microbacteriaceae</taxon>
        <taxon>Leifsonia</taxon>
    </lineage>
</organism>
<evidence type="ECO:0000313" key="7">
    <source>
        <dbReference type="Proteomes" id="UP001142372"/>
    </source>
</evidence>
<dbReference type="Proteomes" id="UP001142372">
    <property type="component" value="Unassembled WGS sequence"/>
</dbReference>
<proteinExistence type="predicted"/>
<dbReference type="InterPro" id="IPR024078">
    <property type="entry name" value="LmbE-like_dom_sf"/>
</dbReference>
<protein>
    <recommendedName>
        <fullName evidence="5">Methyltransferase domain-containing protein</fullName>
    </recommendedName>
</protein>
<sequence length="432" mass="46896">MVTFDAVRARTGAAEWAADPRWGDVPPFDVGTVSELVVFSAHPDDETIGVGGLLAHAAEHGVPVRIIVATASGDDRRPDELADALSRLGLASPVEAWDLPDGALKHHATALRDRIDRALADADDRVLVLAPWPADRHGDHRTLGREVGSSAALAAREVLFYPIWLWQWGEPDGVPWSRMLAVPLTDEARRRKNDALDAFPSQLRSAANPGGVLSEEFVDIVRTGPEVLIRPERNPTARERDAHFERLHAGSDDPWAVRSRWYERRKRSLLLASLPAERYGRVLELGCSIGETTLLLAERSDTVVAVDGSAAAVATARGRLAAHPGVSVERMHVPSAWPAGVFDLIVISEVAYYLADDEWLTTIERCRESLAPGGVVVLCHWLGAADDFAQRGEQAHAVFRAAAGLAGLASVVEHRDAEFVLEVFQADGGTPR</sequence>
<reference evidence="6" key="2">
    <citation type="submission" date="2023-01" db="EMBL/GenBank/DDBJ databases">
        <authorList>
            <person name="Sun Q."/>
            <person name="Evtushenko L."/>
        </authorList>
    </citation>
    <scope>NUCLEOTIDE SEQUENCE</scope>
    <source>
        <strain evidence="6">VKM Ac-1401</strain>
    </source>
</reference>
<evidence type="ECO:0000256" key="4">
    <source>
        <dbReference type="ARBA" id="ARBA00022833"/>
    </source>
</evidence>
<dbReference type="GO" id="GO:0032259">
    <property type="term" value="P:methylation"/>
    <property type="evidence" value="ECO:0007669"/>
    <property type="project" value="UniProtKB-KW"/>
</dbReference>
<keyword evidence="1" id="KW-0489">Methyltransferase</keyword>
<dbReference type="GO" id="GO:0008168">
    <property type="term" value="F:methyltransferase activity"/>
    <property type="evidence" value="ECO:0007669"/>
    <property type="project" value="UniProtKB-KW"/>
</dbReference>
<reference evidence="6" key="1">
    <citation type="journal article" date="2014" name="Int. J. Syst. Evol. Microbiol.">
        <title>Complete genome sequence of Corynebacterium casei LMG S-19264T (=DSM 44701T), isolated from a smear-ripened cheese.</title>
        <authorList>
            <consortium name="US DOE Joint Genome Institute (JGI-PGF)"/>
            <person name="Walter F."/>
            <person name="Albersmeier A."/>
            <person name="Kalinowski J."/>
            <person name="Ruckert C."/>
        </authorList>
    </citation>
    <scope>NUCLEOTIDE SEQUENCE</scope>
    <source>
        <strain evidence="6">VKM Ac-1401</strain>
    </source>
</reference>
<dbReference type="GO" id="GO:0016137">
    <property type="term" value="P:glycoside metabolic process"/>
    <property type="evidence" value="ECO:0007669"/>
    <property type="project" value="UniProtKB-ARBA"/>
</dbReference>
<dbReference type="SUPFAM" id="SSF102588">
    <property type="entry name" value="LmbE-like"/>
    <property type="match status" value="1"/>
</dbReference>
<dbReference type="EMBL" id="BSEN01000001">
    <property type="protein sequence ID" value="GLJ74890.1"/>
    <property type="molecule type" value="Genomic_DNA"/>
</dbReference>
<dbReference type="CDD" id="cd02440">
    <property type="entry name" value="AdoMet_MTases"/>
    <property type="match status" value="1"/>
</dbReference>
<dbReference type="PANTHER" id="PTHR43464">
    <property type="entry name" value="METHYLTRANSFERASE"/>
    <property type="match status" value="1"/>
</dbReference>
<feature type="domain" description="Methyltransferase" evidence="5">
    <location>
        <begin position="282"/>
        <end position="374"/>
    </location>
</feature>
<keyword evidence="2" id="KW-0808">Transferase</keyword>
<dbReference type="InterPro" id="IPR003737">
    <property type="entry name" value="GlcNAc_PI_deacetylase-related"/>
</dbReference>
<keyword evidence="7" id="KW-1185">Reference proteome</keyword>
<dbReference type="Gene3D" id="3.40.50.10320">
    <property type="entry name" value="LmbE-like"/>
    <property type="match status" value="1"/>
</dbReference>
<dbReference type="Pfam" id="PF13649">
    <property type="entry name" value="Methyltransf_25"/>
    <property type="match status" value="1"/>
</dbReference>
<keyword evidence="4" id="KW-0862">Zinc</keyword>
<keyword evidence="3" id="KW-0949">S-adenosyl-L-methionine</keyword>
<dbReference type="InterPro" id="IPR041698">
    <property type="entry name" value="Methyltransf_25"/>
</dbReference>
<gene>
    <name evidence="6" type="ORF">GCM10017584_04630</name>
</gene>
<evidence type="ECO:0000256" key="1">
    <source>
        <dbReference type="ARBA" id="ARBA00022603"/>
    </source>
</evidence>
<dbReference type="Gene3D" id="3.40.50.150">
    <property type="entry name" value="Vaccinia Virus protein VP39"/>
    <property type="match status" value="1"/>
</dbReference>
<evidence type="ECO:0000256" key="3">
    <source>
        <dbReference type="ARBA" id="ARBA00022691"/>
    </source>
</evidence>
<accession>A0A9W6H788</accession>
<dbReference type="PANTHER" id="PTHR43464:SF19">
    <property type="entry name" value="UBIQUINONE BIOSYNTHESIS O-METHYLTRANSFERASE, MITOCHONDRIAL"/>
    <property type="match status" value="1"/>
</dbReference>
<name>A0A9W6H788_9MICO</name>
<dbReference type="RefSeq" id="WP_271175570.1">
    <property type="nucleotide sequence ID" value="NZ_BAAAJO010000001.1"/>
</dbReference>